<dbReference type="InterPro" id="IPR011051">
    <property type="entry name" value="RmlC_Cupin_sf"/>
</dbReference>
<keyword evidence="6" id="KW-0732">Signal</keyword>
<feature type="chain" id="PRO_5007806131" description="Cupin type-1 domain-containing protein" evidence="6">
    <location>
        <begin position="20"/>
        <end position="241"/>
    </location>
</feature>
<dbReference type="EMBL" id="LFZN01000272">
    <property type="protein sequence ID" value="KXS94634.1"/>
    <property type="molecule type" value="Genomic_DNA"/>
</dbReference>
<dbReference type="AlphaFoldDB" id="A0A139GWQ1"/>
<feature type="signal peptide" evidence="6">
    <location>
        <begin position="1"/>
        <end position="19"/>
    </location>
</feature>
<feature type="domain" description="Cupin type-1" evidence="7">
    <location>
        <begin position="63"/>
        <end position="213"/>
    </location>
</feature>
<dbReference type="OrthoDB" id="5418899at2759"/>
<dbReference type="PROSITE" id="PS00725">
    <property type="entry name" value="GERMIN"/>
    <property type="match status" value="1"/>
</dbReference>
<comment type="caution">
    <text evidence="8">The sequence shown here is derived from an EMBL/GenBank/DDBJ whole genome shotgun (WGS) entry which is preliminary data.</text>
</comment>
<evidence type="ECO:0000256" key="1">
    <source>
        <dbReference type="ARBA" id="ARBA00004613"/>
    </source>
</evidence>
<name>A0A139GWQ1_9PEZI</name>
<evidence type="ECO:0000259" key="7">
    <source>
        <dbReference type="SMART" id="SM00835"/>
    </source>
</evidence>
<evidence type="ECO:0000256" key="6">
    <source>
        <dbReference type="SAM" id="SignalP"/>
    </source>
</evidence>
<dbReference type="Gene3D" id="2.60.120.10">
    <property type="entry name" value="Jelly Rolls"/>
    <property type="match status" value="1"/>
</dbReference>
<dbReference type="PANTHER" id="PTHR31238">
    <property type="entry name" value="GERMIN-LIKE PROTEIN SUBFAMILY 3 MEMBER 3"/>
    <property type="match status" value="1"/>
</dbReference>
<evidence type="ECO:0000313" key="9">
    <source>
        <dbReference type="Proteomes" id="UP000070133"/>
    </source>
</evidence>
<dbReference type="SUPFAM" id="SSF51182">
    <property type="entry name" value="RmlC-like cupins"/>
    <property type="match status" value="1"/>
</dbReference>
<dbReference type="Proteomes" id="UP000070133">
    <property type="component" value="Unassembled WGS sequence"/>
</dbReference>
<dbReference type="CDD" id="cd02241">
    <property type="entry name" value="cupin_OxOx"/>
    <property type="match status" value="1"/>
</dbReference>
<evidence type="ECO:0000313" key="8">
    <source>
        <dbReference type="EMBL" id="KXS94634.1"/>
    </source>
</evidence>
<keyword evidence="9" id="KW-1185">Reference proteome</keyword>
<keyword evidence="5" id="KW-0464">Manganese</keyword>
<dbReference type="InterPro" id="IPR006045">
    <property type="entry name" value="Cupin_1"/>
</dbReference>
<dbReference type="InterPro" id="IPR019780">
    <property type="entry name" value="Germin_Mn-BS"/>
</dbReference>
<dbReference type="InterPro" id="IPR001929">
    <property type="entry name" value="Germin"/>
</dbReference>
<comment type="similarity">
    <text evidence="2">Belongs to the germin family.</text>
</comment>
<evidence type="ECO:0000256" key="2">
    <source>
        <dbReference type="ARBA" id="ARBA00007456"/>
    </source>
</evidence>
<protein>
    <recommendedName>
        <fullName evidence="7">Cupin type-1 domain-containing protein</fullName>
    </recommendedName>
</protein>
<dbReference type="GO" id="GO:0030145">
    <property type="term" value="F:manganese ion binding"/>
    <property type="evidence" value="ECO:0007669"/>
    <property type="project" value="InterPro"/>
</dbReference>
<accession>A0A139GWQ1</accession>
<dbReference type="Pfam" id="PF00190">
    <property type="entry name" value="Cupin_1"/>
    <property type="match status" value="1"/>
</dbReference>
<dbReference type="InterPro" id="IPR014710">
    <property type="entry name" value="RmlC-like_jellyroll"/>
</dbReference>
<keyword evidence="3" id="KW-0964">Secreted</keyword>
<sequence>MTMKMLWAIVAQGALLASASPMKRAQASDDDQALIAKLKTDGAKLDEYHDILDGRNVTQATVFDFNARYPVPGAEGGEVSRAYVNNFPILLDTDISFSFSTLGVCGIFFPHFHPRANELFAVIEGEVGFGATYETAINPSDDAKPIGTLNGILSKFQGTLFPQGAIHWQINDSEKCEPATVVAAFGSDDPGIAPVLQQVAGGDNLNTGMQEADVGDIEQYYPLLPPALVDASKKCLKRCKK</sequence>
<evidence type="ECO:0000256" key="4">
    <source>
        <dbReference type="ARBA" id="ARBA00022723"/>
    </source>
</evidence>
<comment type="subcellular location">
    <subcellularLocation>
        <location evidence="1">Secreted</location>
    </subcellularLocation>
</comment>
<dbReference type="SMART" id="SM00835">
    <property type="entry name" value="Cupin_1"/>
    <property type="match status" value="1"/>
</dbReference>
<reference evidence="8 9" key="1">
    <citation type="submission" date="2015-07" db="EMBL/GenBank/DDBJ databases">
        <title>Comparative genomics of the Sigatoka disease complex on banana suggests a link between parallel evolutionary changes in Pseudocercospora fijiensis and Pseudocercospora eumusae and increased virulence on the banana host.</title>
        <authorList>
            <person name="Chang T.-C."/>
            <person name="Salvucci A."/>
            <person name="Crous P.W."/>
            <person name="Stergiopoulos I."/>
        </authorList>
    </citation>
    <scope>NUCLEOTIDE SEQUENCE [LARGE SCALE GENOMIC DNA]</scope>
    <source>
        <strain evidence="8 9">CBS 114824</strain>
    </source>
</reference>
<dbReference type="GO" id="GO:0005576">
    <property type="term" value="C:extracellular region"/>
    <property type="evidence" value="ECO:0007669"/>
    <property type="project" value="UniProtKB-SubCell"/>
</dbReference>
<organism evidence="8 9">
    <name type="scientific">Pseudocercospora eumusae</name>
    <dbReference type="NCBI Taxonomy" id="321146"/>
    <lineage>
        <taxon>Eukaryota</taxon>
        <taxon>Fungi</taxon>
        <taxon>Dikarya</taxon>
        <taxon>Ascomycota</taxon>
        <taxon>Pezizomycotina</taxon>
        <taxon>Dothideomycetes</taxon>
        <taxon>Dothideomycetidae</taxon>
        <taxon>Mycosphaerellales</taxon>
        <taxon>Mycosphaerellaceae</taxon>
        <taxon>Pseudocercospora</taxon>
    </lineage>
</organism>
<evidence type="ECO:0000256" key="3">
    <source>
        <dbReference type="ARBA" id="ARBA00022525"/>
    </source>
</evidence>
<proteinExistence type="inferred from homology"/>
<evidence type="ECO:0000256" key="5">
    <source>
        <dbReference type="ARBA" id="ARBA00023211"/>
    </source>
</evidence>
<keyword evidence="4" id="KW-0479">Metal-binding</keyword>
<gene>
    <name evidence="8" type="ORF">AC578_2240</name>
</gene>